<dbReference type="InterPro" id="IPR029006">
    <property type="entry name" value="ADF-H/Gelsolin-like_dom_sf"/>
</dbReference>
<gene>
    <name evidence="2" type="ORF">OLEA9_A018041</name>
</gene>
<name>A0A8S0TZH9_OLEEU</name>
<dbReference type="Gramene" id="OE9A018041T1">
    <property type="protein sequence ID" value="OE9A018041C1"/>
    <property type="gene ID" value="OE9A018041"/>
</dbReference>
<feature type="compositionally biased region" description="Pro residues" evidence="1">
    <location>
        <begin position="56"/>
        <end position="71"/>
    </location>
</feature>
<feature type="region of interest" description="Disordered" evidence="1">
    <location>
        <begin position="1"/>
        <end position="190"/>
    </location>
</feature>
<dbReference type="PANTHER" id="PTHR13803">
    <property type="entry name" value="SEC24-RELATED PROTEIN"/>
    <property type="match status" value="1"/>
</dbReference>
<evidence type="ECO:0000313" key="3">
    <source>
        <dbReference type="Proteomes" id="UP000594638"/>
    </source>
</evidence>
<feature type="compositionally biased region" description="Pro residues" evidence="1">
    <location>
        <begin position="1"/>
        <end position="16"/>
    </location>
</feature>
<dbReference type="AlphaFoldDB" id="A0A8S0TZH9"/>
<dbReference type="InterPro" id="IPR036180">
    <property type="entry name" value="Gelsolin-like_dom_sf"/>
</dbReference>
<feature type="compositionally biased region" description="Low complexity" evidence="1">
    <location>
        <begin position="87"/>
        <end position="99"/>
    </location>
</feature>
<dbReference type="GO" id="GO:0070971">
    <property type="term" value="C:endoplasmic reticulum exit site"/>
    <property type="evidence" value="ECO:0007669"/>
    <property type="project" value="TreeGrafter"/>
</dbReference>
<proteinExistence type="predicted"/>
<feature type="compositionally biased region" description="Polar residues" evidence="1">
    <location>
        <begin position="166"/>
        <end position="183"/>
    </location>
</feature>
<organism evidence="2 3">
    <name type="scientific">Olea europaea subsp. europaea</name>
    <dbReference type="NCBI Taxonomy" id="158383"/>
    <lineage>
        <taxon>Eukaryota</taxon>
        <taxon>Viridiplantae</taxon>
        <taxon>Streptophyta</taxon>
        <taxon>Embryophyta</taxon>
        <taxon>Tracheophyta</taxon>
        <taxon>Spermatophyta</taxon>
        <taxon>Magnoliopsida</taxon>
        <taxon>eudicotyledons</taxon>
        <taxon>Gunneridae</taxon>
        <taxon>Pentapetalae</taxon>
        <taxon>asterids</taxon>
        <taxon>lamiids</taxon>
        <taxon>Lamiales</taxon>
        <taxon>Oleaceae</taxon>
        <taxon>Oleeae</taxon>
        <taxon>Olea</taxon>
    </lineage>
</organism>
<feature type="compositionally biased region" description="Polar residues" evidence="1">
    <location>
        <begin position="17"/>
        <end position="40"/>
    </location>
</feature>
<evidence type="ECO:0000313" key="2">
    <source>
        <dbReference type="EMBL" id="CAA3009525.1"/>
    </source>
</evidence>
<feature type="compositionally biased region" description="Low complexity" evidence="1">
    <location>
        <begin position="122"/>
        <end position="138"/>
    </location>
</feature>
<dbReference type="GO" id="GO:0090110">
    <property type="term" value="P:COPII-coated vesicle cargo loading"/>
    <property type="evidence" value="ECO:0007669"/>
    <property type="project" value="TreeGrafter"/>
</dbReference>
<evidence type="ECO:0000256" key="1">
    <source>
        <dbReference type="SAM" id="MobiDB-lite"/>
    </source>
</evidence>
<keyword evidence="3" id="KW-1185">Reference proteome</keyword>
<protein>
    <submittedName>
        <fullName evidence="2">Transport Sec24-like At4g32640</fullName>
    </submittedName>
</protein>
<dbReference type="InterPro" id="IPR050550">
    <property type="entry name" value="SEC23_SEC24_subfamily"/>
</dbReference>
<dbReference type="Proteomes" id="UP000594638">
    <property type="component" value="Unassembled WGS sequence"/>
</dbReference>
<dbReference type="PANTHER" id="PTHR13803:SF4">
    <property type="entry name" value="SECRETORY 24CD, ISOFORM C"/>
    <property type="match status" value="1"/>
</dbReference>
<accession>A0A8S0TZH9</accession>
<dbReference type="OrthoDB" id="49016at2759"/>
<sequence length="380" mass="41110">MATPSGPRPGNIPPIYTPNSLANNMQDLQINQPNLQQPKNPTGGASRPPITLPFGQQPPPFAGTRPGPPLPSAFTGGPGLPSPSGPPNTLSPNVASTRPTGPPPGSQPSPRFTLRPLPPGLLPSSMGAATVSVASGSSPQLGPGPHQQPYVSSGLMSGPAVPPPLSTSGPLSNGLSRITTAQPQDGPRFPPVMADGRIDDRSFWINYVSHLSTHLTIPLVYSRMMAIHNLDEKEMDDSLIPKTVPLSSEHITDEGIYLRENGEDCLIYVGNAVDPDILCQLLGISSVEEISSQLKIMQKRRSIRDNVFLLHGRGQDFRPAFICRVSNTYPSTYSKKNALKKIIHSINFVYNSDYLKDGYTGFQDRKLQVFTIVFWWIAKR</sequence>
<dbReference type="GO" id="GO:0030127">
    <property type="term" value="C:COPII vesicle coat"/>
    <property type="evidence" value="ECO:0007669"/>
    <property type="project" value="TreeGrafter"/>
</dbReference>
<dbReference type="EMBL" id="CACTIH010007319">
    <property type="protein sequence ID" value="CAA3009525.1"/>
    <property type="molecule type" value="Genomic_DNA"/>
</dbReference>
<dbReference type="Gene3D" id="3.40.20.10">
    <property type="entry name" value="Severin"/>
    <property type="match status" value="1"/>
</dbReference>
<dbReference type="GO" id="GO:0008270">
    <property type="term" value="F:zinc ion binding"/>
    <property type="evidence" value="ECO:0007669"/>
    <property type="project" value="TreeGrafter"/>
</dbReference>
<comment type="caution">
    <text evidence="2">The sequence shown here is derived from an EMBL/GenBank/DDBJ whole genome shotgun (WGS) entry which is preliminary data.</text>
</comment>
<dbReference type="GO" id="GO:0000149">
    <property type="term" value="F:SNARE binding"/>
    <property type="evidence" value="ECO:0007669"/>
    <property type="project" value="TreeGrafter"/>
</dbReference>
<reference evidence="2 3" key="1">
    <citation type="submission" date="2019-12" db="EMBL/GenBank/DDBJ databases">
        <authorList>
            <person name="Alioto T."/>
            <person name="Alioto T."/>
            <person name="Gomez Garrido J."/>
        </authorList>
    </citation>
    <scope>NUCLEOTIDE SEQUENCE [LARGE SCALE GENOMIC DNA]</scope>
</reference>
<dbReference type="SUPFAM" id="SSF82754">
    <property type="entry name" value="C-terminal, gelsolin-like domain of Sec23/24"/>
    <property type="match status" value="1"/>
</dbReference>